<gene>
    <name evidence="11" type="ORF">Scep_028731</name>
</gene>
<sequence>MAIHEHLLGHSSTPNKSKTCSTLAIFLSLVAITISFTTLFLTNYNYNNNNNTTLSNTSQHEYSSLSHLCEPSQNPKSCLTLLSQELDPLATPRLDNLRLLGLFLNNSISPTFHAMKLAERIQTSTNYNNNARERSVLNTCIELLGSSMDKILNSEYTLRVTPPTQYLSKAMSDAHTWLSAVVTNYVTCMDGLEGGPSHSVMKPELERVKARASAALSMIVASSLSFDIDDFPLRPLKGELPSWITPSDRRLLALGAKAINADVTVAQDGSGKYKKIQDAINAAPQNSQRRYVVYVKKGTYKETVRVQNKKNIMIVGDGMTSTLITGHLTNADVGTYDSATLASNSDNFIAQDLWIQNTAGPKGEQAVALRVNGDFSVVNRCKLDAYQDTLYQHSQRQFYSECTVTGTVDFIFGTAPVVMQKCTIIPRKPLDGQENTITAQGKDDKNQKSATSIQQCTIQPSDDLKPVMSKYPSFLGRPWKTYATTVYMQSNIGKVIDPAGWLKWEGQDNLKTLYYGEYANYGDGAGTSKRVNWPGYHVITDPKVVKQFTVTQLIDGEQWLPATGVNYIPGL</sequence>
<organism evidence="11 12">
    <name type="scientific">Stephania cephalantha</name>
    <dbReference type="NCBI Taxonomy" id="152367"/>
    <lineage>
        <taxon>Eukaryota</taxon>
        <taxon>Viridiplantae</taxon>
        <taxon>Streptophyta</taxon>
        <taxon>Embryophyta</taxon>
        <taxon>Tracheophyta</taxon>
        <taxon>Spermatophyta</taxon>
        <taxon>Magnoliopsida</taxon>
        <taxon>Ranunculales</taxon>
        <taxon>Menispermaceae</taxon>
        <taxon>Menispermoideae</taxon>
        <taxon>Cissampelideae</taxon>
        <taxon>Stephania</taxon>
    </lineage>
</organism>
<evidence type="ECO:0000256" key="4">
    <source>
        <dbReference type="ARBA" id="ARBA00022801"/>
    </source>
</evidence>
<keyword evidence="4 7" id="KW-0378">Hydrolase</keyword>
<keyword evidence="9" id="KW-0472">Membrane</keyword>
<dbReference type="CDD" id="cd15799">
    <property type="entry name" value="PMEI-like_4"/>
    <property type="match status" value="1"/>
</dbReference>
<dbReference type="InterPro" id="IPR006501">
    <property type="entry name" value="Pectinesterase_inhib_dom"/>
</dbReference>
<evidence type="ECO:0000256" key="6">
    <source>
        <dbReference type="PROSITE-ProRule" id="PRU10040"/>
    </source>
</evidence>
<dbReference type="GO" id="GO:0004857">
    <property type="term" value="F:enzyme inhibitor activity"/>
    <property type="evidence" value="ECO:0007669"/>
    <property type="project" value="InterPro"/>
</dbReference>
<comment type="function">
    <text evidence="7">Acts in the modification of cell walls via demethylesterification of cell wall pectin.</text>
</comment>
<dbReference type="InterPro" id="IPR035513">
    <property type="entry name" value="Invertase/methylesterase_inhib"/>
</dbReference>
<dbReference type="InterPro" id="IPR018040">
    <property type="entry name" value="Pectinesterase_Tyr_AS"/>
</dbReference>
<reference evidence="11 12" key="1">
    <citation type="submission" date="2024-01" db="EMBL/GenBank/DDBJ databases">
        <title>Genome assemblies of Stephania.</title>
        <authorList>
            <person name="Yang L."/>
        </authorList>
    </citation>
    <scope>NUCLEOTIDE SEQUENCE [LARGE SCALE GENOMIC DNA]</scope>
    <source>
        <strain evidence="11">JXDWG</strain>
        <tissue evidence="11">Leaf</tissue>
    </source>
</reference>
<dbReference type="PROSITE" id="PS00800">
    <property type="entry name" value="PECTINESTERASE_1"/>
    <property type="match status" value="1"/>
</dbReference>
<dbReference type="NCBIfam" id="TIGR01614">
    <property type="entry name" value="PME_inhib"/>
    <property type="match status" value="1"/>
</dbReference>
<dbReference type="SUPFAM" id="SSF51126">
    <property type="entry name" value="Pectin lyase-like"/>
    <property type="match status" value="1"/>
</dbReference>
<accession>A0AAP0EIW4</accession>
<comment type="subcellular location">
    <subcellularLocation>
        <location evidence="7">Secreted</location>
        <location evidence="7">Cell wall</location>
    </subcellularLocation>
</comment>
<comment type="pathway">
    <text evidence="1 7">Glycan metabolism; pectin degradation; 2-dehydro-3-deoxy-D-gluconate from pectin: step 1/5.</text>
</comment>
<dbReference type="Proteomes" id="UP001419268">
    <property type="component" value="Unassembled WGS sequence"/>
</dbReference>
<dbReference type="GO" id="GO:0042545">
    <property type="term" value="P:cell wall modification"/>
    <property type="evidence" value="ECO:0007669"/>
    <property type="project" value="UniProtKB-UniRule"/>
</dbReference>
<protein>
    <recommendedName>
        <fullName evidence="7">Pectinesterase</fullName>
        <ecNumber evidence="7">3.1.1.11</ecNumber>
    </recommendedName>
</protein>
<dbReference type="InterPro" id="IPR012334">
    <property type="entry name" value="Pectin_lyas_fold"/>
</dbReference>
<keyword evidence="9" id="KW-1133">Transmembrane helix</keyword>
<evidence type="ECO:0000256" key="3">
    <source>
        <dbReference type="ARBA" id="ARBA00007786"/>
    </source>
</evidence>
<feature type="region of interest" description="Disordered" evidence="8">
    <location>
        <begin position="433"/>
        <end position="452"/>
    </location>
</feature>
<comment type="catalytic activity">
    <reaction evidence="7">
        <text>[(1-&gt;4)-alpha-D-galacturonosyl methyl ester](n) + n H2O = [(1-&gt;4)-alpha-D-galacturonosyl](n) + n methanol + n H(+)</text>
        <dbReference type="Rhea" id="RHEA:22380"/>
        <dbReference type="Rhea" id="RHEA-COMP:14570"/>
        <dbReference type="Rhea" id="RHEA-COMP:14573"/>
        <dbReference type="ChEBI" id="CHEBI:15377"/>
        <dbReference type="ChEBI" id="CHEBI:15378"/>
        <dbReference type="ChEBI" id="CHEBI:17790"/>
        <dbReference type="ChEBI" id="CHEBI:140522"/>
        <dbReference type="ChEBI" id="CHEBI:140523"/>
        <dbReference type="EC" id="3.1.1.11"/>
    </reaction>
</comment>
<dbReference type="PANTHER" id="PTHR31707">
    <property type="entry name" value="PECTINESTERASE"/>
    <property type="match status" value="1"/>
</dbReference>
<keyword evidence="7" id="KW-0961">Cell wall biogenesis/degradation</keyword>
<keyword evidence="7" id="KW-0964">Secreted</keyword>
<dbReference type="EC" id="3.1.1.11" evidence="7"/>
<dbReference type="InterPro" id="IPR000070">
    <property type="entry name" value="Pectinesterase_cat"/>
</dbReference>
<evidence type="ECO:0000259" key="10">
    <source>
        <dbReference type="SMART" id="SM00856"/>
    </source>
</evidence>
<evidence type="ECO:0000256" key="5">
    <source>
        <dbReference type="ARBA" id="ARBA00023085"/>
    </source>
</evidence>
<dbReference type="SMART" id="SM00856">
    <property type="entry name" value="PMEI"/>
    <property type="match status" value="1"/>
</dbReference>
<dbReference type="Gene3D" id="2.160.20.10">
    <property type="entry name" value="Single-stranded right-handed beta-helix, Pectin lyase-like"/>
    <property type="match status" value="1"/>
</dbReference>
<dbReference type="Pfam" id="PF04043">
    <property type="entry name" value="PMEI"/>
    <property type="match status" value="1"/>
</dbReference>
<keyword evidence="12" id="KW-1185">Reference proteome</keyword>
<evidence type="ECO:0000256" key="2">
    <source>
        <dbReference type="ARBA" id="ARBA00006027"/>
    </source>
</evidence>
<dbReference type="GO" id="GO:0045490">
    <property type="term" value="P:pectin catabolic process"/>
    <property type="evidence" value="ECO:0007669"/>
    <property type="project" value="UniProtKB-UniRule"/>
</dbReference>
<feature type="domain" description="Pectinesterase inhibitor" evidence="10">
    <location>
        <begin position="61"/>
        <end position="218"/>
    </location>
</feature>
<dbReference type="GO" id="GO:0030599">
    <property type="term" value="F:pectinesterase activity"/>
    <property type="evidence" value="ECO:0007669"/>
    <property type="project" value="UniProtKB-UniRule"/>
</dbReference>
<dbReference type="SUPFAM" id="SSF101148">
    <property type="entry name" value="Plant invertase/pectin methylesterase inhibitor"/>
    <property type="match status" value="1"/>
</dbReference>
<dbReference type="InterPro" id="IPR011050">
    <property type="entry name" value="Pectin_lyase_fold/virulence"/>
</dbReference>
<name>A0AAP0EIW4_9MAGN</name>
<dbReference type="InterPro" id="IPR033131">
    <property type="entry name" value="Pectinesterase_Asp_AS"/>
</dbReference>
<keyword evidence="7" id="KW-0134">Cell wall</keyword>
<evidence type="ECO:0000313" key="12">
    <source>
        <dbReference type="Proteomes" id="UP001419268"/>
    </source>
</evidence>
<evidence type="ECO:0000256" key="1">
    <source>
        <dbReference type="ARBA" id="ARBA00005184"/>
    </source>
</evidence>
<evidence type="ECO:0000256" key="7">
    <source>
        <dbReference type="RuleBase" id="RU000589"/>
    </source>
</evidence>
<dbReference type="EMBL" id="JBBNAG010000012">
    <property type="protein sequence ID" value="KAK9089649.1"/>
    <property type="molecule type" value="Genomic_DNA"/>
</dbReference>
<evidence type="ECO:0000256" key="9">
    <source>
        <dbReference type="SAM" id="Phobius"/>
    </source>
</evidence>
<dbReference type="Pfam" id="PF01095">
    <property type="entry name" value="Pectinesterase"/>
    <property type="match status" value="1"/>
</dbReference>
<dbReference type="FunFam" id="2.160.20.10:FF:000001">
    <property type="entry name" value="Pectinesterase"/>
    <property type="match status" value="1"/>
</dbReference>
<feature type="active site" evidence="6">
    <location>
        <position position="409"/>
    </location>
</feature>
<feature type="transmembrane region" description="Helical" evidence="9">
    <location>
        <begin position="21"/>
        <end position="41"/>
    </location>
</feature>
<comment type="similarity">
    <text evidence="2">In the N-terminal section; belongs to the PMEI family.</text>
</comment>
<proteinExistence type="inferred from homology"/>
<comment type="caution">
    <text evidence="11">The sequence shown here is derived from an EMBL/GenBank/DDBJ whole genome shotgun (WGS) entry which is preliminary data.</text>
</comment>
<dbReference type="AlphaFoldDB" id="A0AAP0EIW4"/>
<keyword evidence="5 7" id="KW-0063">Aspartyl esterase</keyword>
<keyword evidence="9" id="KW-0812">Transmembrane</keyword>
<dbReference type="Gene3D" id="1.20.140.40">
    <property type="entry name" value="Invertase/pectin methylesterase inhibitor family protein"/>
    <property type="match status" value="1"/>
</dbReference>
<evidence type="ECO:0000313" key="11">
    <source>
        <dbReference type="EMBL" id="KAK9089649.1"/>
    </source>
</evidence>
<dbReference type="PROSITE" id="PS00503">
    <property type="entry name" value="PECTINESTERASE_2"/>
    <property type="match status" value="1"/>
</dbReference>
<comment type="similarity">
    <text evidence="3">In the C-terminal section; belongs to the pectinesterase family.</text>
</comment>
<evidence type="ECO:0000256" key="8">
    <source>
        <dbReference type="SAM" id="MobiDB-lite"/>
    </source>
</evidence>